<feature type="transmembrane region" description="Helical" evidence="1">
    <location>
        <begin position="365"/>
        <end position="393"/>
    </location>
</feature>
<evidence type="ECO:0000313" key="2">
    <source>
        <dbReference type="EMBL" id="KKL63422.1"/>
    </source>
</evidence>
<sequence length="473" mass="49148">MSGDKELFGSLLTLVETTRSEDVGTIRSDEFGNKYIYLQGIASVALGSVVTYKITSLTACTMVLATTGSKGHIAVAMAAVVASSYGWFQIEGWTEEVLAISGGDAAVGGRVFLTSTAGSIDDVVNEGDEIIGMQFTVQEGETTLGAGYAGVYMNAPRTLDGVATPDLTQVDSAVLYAVGARFTDEDGNVFVYLQGLASTAEGDWVTYRITSTAAAVTKRAVAGDQGNLAIAMAAILATKFGWYQIFGNNLRAGAITGGDAAAGGAVFLTSTAGKMDDVEVADDRVSGAVFSVQEGELSGNPAALAGANISYPFCGMGWPVRPVLSQIDDSALYNVGRTFKDETTGNEWIYLSGVSSCVEGSWLTYYITSTAASVTALFAANAIGLIAIAVGALENTKFGWAQIAGNNLRAKAASLGMSAVARWFGAAKIAAVGFVLYVLAIAGLGLVVFIRDFLAENADFALPFVRQELDVPS</sequence>
<keyword evidence="1" id="KW-0472">Membrane</keyword>
<feature type="non-terminal residue" evidence="2">
    <location>
        <position position="473"/>
    </location>
</feature>
<keyword evidence="1" id="KW-1133">Transmembrane helix</keyword>
<keyword evidence="1" id="KW-0812">Transmembrane</keyword>
<dbReference type="EMBL" id="LAZR01028176">
    <property type="protein sequence ID" value="KKL63422.1"/>
    <property type="molecule type" value="Genomic_DNA"/>
</dbReference>
<dbReference type="AlphaFoldDB" id="A0A0F9GJQ3"/>
<name>A0A0F9GJQ3_9ZZZZ</name>
<evidence type="ECO:0000256" key="1">
    <source>
        <dbReference type="SAM" id="Phobius"/>
    </source>
</evidence>
<comment type="caution">
    <text evidence="2">The sequence shown here is derived from an EMBL/GenBank/DDBJ whole genome shotgun (WGS) entry which is preliminary data.</text>
</comment>
<feature type="transmembrane region" description="Helical" evidence="1">
    <location>
        <begin position="429"/>
        <end position="450"/>
    </location>
</feature>
<protein>
    <submittedName>
        <fullName evidence="2">Uncharacterized protein</fullName>
    </submittedName>
</protein>
<reference evidence="2" key="1">
    <citation type="journal article" date="2015" name="Nature">
        <title>Complex archaea that bridge the gap between prokaryotes and eukaryotes.</title>
        <authorList>
            <person name="Spang A."/>
            <person name="Saw J.H."/>
            <person name="Jorgensen S.L."/>
            <person name="Zaremba-Niedzwiedzka K."/>
            <person name="Martijn J."/>
            <person name="Lind A.E."/>
            <person name="van Eijk R."/>
            <person name="Schleper C."/>
            <person name="Guy L."/>
            <person name="Ettema T.J."/>
        </authorList>
    </citation>
    <scope>NUCLEOTIDE SEQUENCE</scope>
</reference>
<accession>A0A0F9GJQ3</accession>
<proteinExistence type="predicted"/>
<gene>
    <name evidence="2" type="ORF">LCGC14_2175270</name>
</gene>
<organism evidence="2">
    <name type="scientific">marine sediment metagenome</name>
    <dbReference type="NCBI Taxonomy" id="412755"/>
    <lineage>
        <taxon>unclassified sequences</taxon>
        <taxon>metagenomes</taxon>
        <taxon>ecological metagenomes</taxon>
    </lineage>
</organism>